<dbReference type="AlphaFoldDB" id="A0A5N4DP46"/>
<feature type="region of interest" description="Disordered" evidence="1">
    <location>
        <begin position="289"/>
        <end position="309"/>
    </location>
</feature>
<comment type="caution">
    <text evidence="2">The sequence shown here is derived from an EMBL/GenBank/DDBJ whole genome shotgun (WGS) entry which is preliminary data.</text>
</comment>
<name>A0A5N4DP46_CAMDR</name>
<proteinExistence type="predicted"/>
<dbReference type="EMBL" id="JWIN03000010">
    <property type="protein sequence ID" value="KAB1272714.1"/>
    <property type="molecule type" value="Genomic_DNA"/>
</dbReference>
<evidence type="ECO:0000313" key="2">
    <source>
        <dbReference type="EMBL" id="KAB1272714.1"/>
    </source>
</evidence>
<keyword evidence="3" id="KW-1185">Reference proteome</keyword>
<feature type="compositionally biased region" description="Basic and acidic residues" evidence="1">
    <location>
        <begin position="158"/>
        <end position="173"/>
    </location>
</feature>
<sequence length="504" mass="55293">MIDKTQERGDVRGGGGGWGGREEEHTWEDHLCGFLTQEPSNLASALSPCVAPLSCLLQYIRCHLRLKQTYSVPSTSPVPSFYGFSLPFPLKTRRFWAFKRRDRPAAFGQRPPRPARPPPCAARPPPSGAQFLTALRPAPRTPGWGVALGRPWGPAGRQQRDGPEPRRRGDCGRRFPRFPGPASKPRREPRVVTAEMTVSLLRDIQRMRLPSTEPHAPAWNPPGSFPCPAGHRTPSTVSLSGICFLVFSGGHGADVAAAGEVEACSGCSPRVLPSSVVANSHFVPPCSVSGNSRVSLSRGTGPPPGWCRSRTGAPIRRAVEVLAPTSFHRVHLMPSSHRRDTLEQSRKQQQSGTRPQSPGSAGRLTKQAAEVGIREILRPGTPMQTGSLKFMKCLGEGKVKAKEGWDLGKASSKAATWLPVDGDCLLLGRMYMTVCWARQTLRDLPSTRCSGWSVHAIGQDSRYSSFWLKGNLSVLWVPLWTDSANPAPRRYHHHHPFHADWCQK</sequence>
<feature type="compositionally biased region" description="Basic and acidic residues" evidence="1">
    <location>
        <begin position="1"/>
        <end position="11"/>
    </location>
</feature>
<protein>
    <submittedName>
        <fullName evidence="2">Uncharacterized protein</fullName>
    </submittedName>
</protein>
<feature type="compositionally biased region" description="Polar residues" evidence="1">
    <location>
        <begin position="347"/>
        <end position="359"/>
    </location>
</feature>
<feature type="compositionally biased region" description="Pro residues" evidence="1">
    <location>
        <begin position="111"/>
        <end position="127"/>
    </location>
</feature>
<feature type="region of interest" description="Disordered" evidence="1">
    <location>
        <begin position="1"/>
        <end position="22"/>
    </location>
</feature>
<evidence type="ECO:0000256" key="1">
    <source>
        <dbReference type="SAM" id="MobiDB-lite"/>
    </source>
</evidence>
<feature type="compositionally biased region" description="Basic and acidic residues" evidence="1">
    <location>
        <begin position="337"/>
        <end position="346"/>
    </location>
</feature>
<dbReference type="Proteomes" id="UP000299084">
    <property type="component" value="Unassembled WGS sequence"/>
</dbReference>
<feature type="compositionally biased region" description="Polar residues" evidence="1">
    <location>
        <begin position="289"/>
        <end position="298"/>
    </location>
</feature>
<accession>A0A5N4DP46</accession>
<evidence type="ECO:0000313" key="3">
    <source>
        <dbReference type="Proteomes" id="UP000299084"/>
    </source>
</evidence>
<reference evidence="2 3" key="1">
    <citation type="journal article" date="2019" name="Mol. Ecol. Resour.">
        <title>Improving Illumina assemblies with Hi-C and long reads: an example with the North African dromedary.</title>
        <authorList>
            <person name="Elbers J.P."/>
            <person name="Rogers M.F."/>
            <person name="Perelman P.L."/>
            <person name="Proskuryakova A.A."/>
            <person name="Serdyukova N.A."/>
            <person name="Johnson W.E."/>
            <person name="Horin P."/>
            <person name="Corander J."/>
            <person name="Murphy D."/>
            <person name="Burger P.A."/>
        </authorList>
    </citation>
    <scope>NUCLEOTIDE SEQUENCE [LARGE SCALE GENOMIC DNA]</scope>
    <source>
        <strain evidence="2">Drom800</strain>
        <tissue evidence="2">Blood</tissue>
    </source>
</reference>
<gene>
    <name evidence="2" type="ORF">Cadr_000014298</name>
</gene>
<feature type="region of interest" description="Disordered" evidence="1">
    <location>
        <begin position="101"/>
        <end position="191"/>
    </location>
</feature>
<feature type="region of interest" description="Disordered" evidence="1">
    <location>
        <begin position="330"/>
        <end position="365"/>
    </location>
</feature>
<organism evidence="2 3">
    <name type="scientific">Camelus dromedarius</name>
    <name type="common">Dromedary</name>
    <name type="synonym">Arabian camel</name>
    <dbReference type="NCBI Taxonomy" id="9838"/>
    <lineage>
        <taxon>Eukaryota</taxon>
        <taxon>Metazoa</taxon>
        <taxon>Chordata</taxon>
        <taxon>Craniata</taxon>
        <taxon>Vertebrata</taxon>
        <taxon>Euteleostomi</taxon>
        <taxon>Mammalia</taxon>
        <taxon>Eutheria</taxon>
        <taxon>Laurasiatheria</taxon>
        <taxon>Artiodactyla</taxon>
        <taxon>Tylopoda</taxon>
        <taxon>Camelidae</taxon>
        <taxon>Camelus</taxon>
    </lineage>
</organism>